<gene>
    <name evidence="7" type="ORF">BWP39_21950</name>
</gene>
<feature type="DNA-binding region" description="H-T-H motif" evidence="4">
    <location>
        <begin position="44"/>
        <end position="63"/>
    </location>
</feature>
<dbReference type="RefSeq" id="WP_096724020.1">
    <property type="nucleotide sequence ID" value="NZ_MTZV01000006.1"/>
</dbReference>
<accession>A0A2A4ELH8</accession>
<dbReference type="Gene3D" id="1.10.357.10">
    <property type="entry name" value="Tetracycline Repressor, domain 2"/>
    <property type="match status" value="1"/>
</dbReference>
<organism evidence="7 8">
    <name type="scientific">Paraburkholderia acidicola</name>
    <dbReference type="NCBI Taxonomy" id="1912599"/>
    <lineage>
        <taxon>Bacteria</taxon>
        <taxon>Pseudomonadati</taxon>
        <taxon>Pseudomonadota</taxon>
        <taxon>Betaproteobacteria</taxon>
        <taxon>Burkholderiales</taxon>
        <taxon>Burkholderiaceae</taxon>
        <taxon>Paraburkholderia</taxon>
    </lineage>
</organism>
<evidence type="ECO:0000313" key="7">
    <source>
        <dbReference type="EMBL" id="PCE22343.1"/>
    </source>
</evidence>
<dbReference type="InterPro" id="IPR009057">
    <property type="entry name" value="Homeodomain-like_sf"/>
</dbReference>
<dbReference type="PRINTS" id="PR00455">
    <property type="entry name" value="HTHTETR"/>
</dbReference>
<evidence type="ECO:0000256" key="4">
    <source>
        <dbReference type="PROSITE-ProRule" id="PRU00335"/>
    </source>
</evidence>
<dbReference type="InterPro" id="IPR050109">
    <property type="entry name" value="HTH-type_TetR-like_transc_reg"/>
</dbReference>
<proteinExistence type="predicted"/>
<reference evidence="7 8" key="1">
    <citation type="submission" date="2017-01" db="EMBL/GenBank/DDBJ databases">
        <title>Whole-Genome Shotgun Sequencing of Two beta-Proteobacterial Species in Search of the Bulgecin Biosynthetic Cluster.</title>
        <authorList>
            <person name="Horsman M.E."/>
            <person name="Marous D.R."/>
            <person name="Li R."/>
            <person name="Oliver R.A."/>
            <person name="Byun B."/>
            <person name="Emrich S.J."/>
            <person name="Boggess B."/>
            <person name="Townsend C.A."/>
            <person name="Mobashery S."/>
        </authorList>
    </citation>
    <scope>NUCLEOTIDE SEQUENCE [LARGE SCALE GENOMIC DNA]</scope>
    <source>
        <strain evidence="7 8">ATCC 31363</strain>
    </source>
</reference>
<evidence type="ECO:0000259" key="6">
    <source>
        <dbReference type="PROSITE" id="PS50977"/>
    </source>
</evidence>
<dbReference type="AlphaFoldDB" id="A0A2A4ELH8"/>
<keyword evidence="1" id="KW-0805">Transcription regulation</keyword>
<feature type="domain" description="HTH tetR-type" evidence="6">
    <location>
        <begin position="21"/>
        <end position="81"/>
    </location>
</feature>
<keyword evidence="3" id="KW-0804">Transcription</keyword>
<evidence type="ECO:0000256" key="3">
    <source>
        <dbReference type="ARBA" id="ARBA00023163"/>
    </source>
</evidence>
<keyword evidence="2 4" id="KW-0238">DNA-binding</keyword>
<dbReference type="InterPro" id="IPR041669">
    <property type="entry name" value="TetR_C_15"/>
</dbReference>
<dbReference type="PANTHER" id="PTHR30055:SF234">
    <property type="entry name" value="HTH-TYPE TRANSCRIPTIONAL REGULATOR BETI"/>
    <property type="match status" value="1"/>
</dbReference>
<evidence type="ECO:0000256" key="1">
    <source>
        <dbReference type="ARBA" id="ARBA00023015"/>
    </source>
</evidence>
<dbReference type="PROSITE" id="PS50977">
    <property type="entry name" value="HTH_TETR_2"/>
    <property type="match status" value="1"/>
</dbReference>
<name>A0A2A4ELH8_9BURK</name>
<dbReference type="Pfam" id="PF17918">
    <property type="entry name" value="TetR_C_15"/>
    <property type="match status" value="1"/>
</dbReference>
<evidence type="ECO:0000313" key="8">
    <source>
        <dbReference type="Proteomes" id="UP000218022"/>
    </source>
</evidence>
<dbReference type="Proteomes" id="UP000218022">
    <property type="component" value="Unassembled WGS sequence"/>
</dbReference>
<protein>
    <submittedName>
        <fullName evidence="7">TetR family transcriptional regulator</fullName>
    </submittedName>
</protein>
<feature type="region of interest" description="Disordered" evidence="5">
    <location>
        <begin position="1"/>
        <end position="20"/>
    </location>
</feature>
<comment type="caution">
    <text evidence="7">The sequence shown here is derived from an EMBL/GenBank/DDBJ whole genome shotgun (WGS) entry which is preliminary data.</text>
</comment>
<dbReference type="InterPro" id="IPR001647">
    <property type="entry name" value="HTH_TetR"/>
</dbReference>
<dbReference type="OrthoDB" id="9816320at2"/>
<evidence type="ECO:0000256" key="2">
    <source>
        <dbReference type="ARBA" id="ARBA00023125"/>
    </source>
</evidence>
<feature type="compositionally biased region" description="Basic residues" evidence="5">
    <location>
        <begin position="1"/>
        <end position="13"/>
    </location>
</feature>
<dbReference type="EMBL" id="MTZV01000006">
    <property type="protein sequence ID" value="PCE22343.1"/>
    <property type="molecule type" value="Genomic_DNA"/>
</dbReference>
<dbReference type="Pfam" id="PF00440">
    <property type="entry name" value="TetR_N"/>
    <property type="match status" value="1"/>
</dbReference>
<sequence>MTAKRRPSLKPRKVPQQSRAENTVTAILEAAASILEIRGMEGLNTNLVAQRAGVSVGTLYQYFPNKDALIVALSLQAQAAFFAEAEDALDQPTGQAALEYLISVSVRQQLRRPALARALDFEEGRPAIAKELASSQAAFHGLMQEILSRSDIPPQDNIEIATDDVLAILRALTDAAGERGEVRRSPLEHRVSRALSGYLGIIDTPPVESSRARSRRSRAS</sequence>
<evidence type="ECO:0000256" key="5">
    <source>
        <dbReference type="SAM" id="MobiDB-lite"/>
    </source>
</evidence>
<dbReference type="PANTHER" id="PTHR30055">
    <property type="entry name" value="HTH-TYPE TRANSCRIPTIONAL REGULATOR RUTR"/>
    <property type="match status" value="1"/>
</dbReference>
<dbReference type="SUPFAM" id="SSF46689">
    <property type="entry name" value="Homeodomain-like"/>
    <property type="match status" value="1"/>
</dbReference>
<dbReference type="GO" id="GO:0000976">
    <property type="term" value="F:transcription cis-regulatory region binding"/>
    <property type="evidence" value="ECO:0007669"/>
    <property type="project" value="TreeGrafter"/>
</dbReference>
<dbReference type="GO" id="GO:0003700">
    <property type="term" value="F:DNA-binding transcription factor activity"/>
    <property type="evidence" value="ECO:0007669"/>
    <property type="project" value="TreeGrafter"/>
</dbReference>